<dbReference type="CDD" id="cd06587">
    <property type="entry name" value="VOC"/>
    <property type="match status" value="1"/>
</dbReference>
<evidence type="ECO:0000313" key="3">
    <source>
        <dbReference type="EMBL" id="MEJ8566198.1"/>
    </source>
</evidence>
<evidence type="ECO:0000259" key="2">
    <source>
        <dbReference type="PROSITE" id="PS51819"/>
    </source>
</evidence>
<accession>A0AAW9R9C5</accession>
<keyword evidence="1" id="KW-0732">Signal</keyword>
<evidence type="ECO:0000313" key="4">
    <source>
        <dbReference type="Proteomes" id="UP001359886"/>
    </source>
</evidence>
<dbReference type="InterPro" id="IPR029068">
    <property type="entry name" value="Glyas_Bleomycin-R_OHBP_Dase"/>
</dbReference>
<proteinExistence type="predicted"/>
<evidence type="ECO:0000256" key="1">
    <source>
        <dbReference type="SAM" id="SignalP"/>
    </source>
</evidence>
<dbReference type="AlphaFoldDB" id="A0AAW9R9C5"/>
<dbReference type="SUPFAM" id="SSF54593">
    <property type="entry name" value="Glyoxalase/Bleomycin resistance protein/Dihydroxybiphenyl dioxygenase"/>
    <property type="match status" value="1"/>
</dbReference>
<name>A0AAW9R9C5_9GAMM</name>
<feature type="domain" description="VOC" evidence="2">
    <location>
        <begin position="39"/>
        <end position="156"/>
    </location>
</feature>
<dbReference type="RefSeq" id="WP_354693521.1">
    <property type="nucleotide sequence ID" value="NZ_JAZHOG010000001.1"/>
</dbReference>
<dbReference type="EMBL" id="JAZHOG010000001">
    <property type="protein sequence ID" value="MEJ8566198.1"/>
    <property type="molecule type" value="Genomic_DNA"/>
</dbReference>
<dbReference type="Gene3D" id="3.10.180.10">
    <property type="entry name" value="2,3-Dihydroxybiphenyl 1,2-Dioxygenase, domain 1"/>
    <property type="match status" value="1"/>
</dbReference>
<keyword evidence="4" id="KW-1185">Reference proteome</keyword>
<comment type="caution">
    <text evidence="3">The sequence shown here is derived from an EMBL/GenBank/DDBJ whole genome shotgun (WGS) entry which is preliminary data.</text>
</comment>
<dbReference type="PROSITE" id="PS51819">
    <property type="entry name" value="VOC"/>
    <property type="match status" value="1"/>
</dbReference>
<reference evidence="3 4" key="1">
    <citation type="submission" date="2024-02" db="EMBL/GenBank/DDBJ databases">
        <title>A novel Wenzhouxiangellaceae bacterium, isolated from coastal sediments.</title>
        <authorList>
            <person name="Du Z.-J."/>
            <person name="Ye Y.-Q."/>
            <person name="Zhang X.-Y."/>
        </authorList>
    </citation>
    <scope>NUCLEOTIDE SEQUENCE [LARGE SCALE GENOMIC DNA]</scope>
    <source>
        <strain evidence="3 4">CH-27</strain>
    </source>
</reference>
<gene>
    <name evidence="3" type="ORF">V3330_01065</name>
</gene>
<feature type="chain" id="PRO_5044004417" evidence="1">
    <location>
        <begin position="31"/>
        <end position="157"/>
    </location>
</feature>
<sequence>MRYKAKSVEVICRWALVLSICLFTAQSAIAEEAKTTPPIKGQVTFLYYADMDKAAHFYGEIMGFENTFDEEWVKFFAITPTSSVGLVDESRGFHQTSDVKPVMLSVETDDVESWYNYLKKKDVNFIKHLDKSKSKGFVHAILVEDPGGYTVEVFEWK</sequence>
<dbReference type="InterPro" id="IPR004360">
    <property type="entry name" value="Glyas_Fos-R_dOase_dom"/>
</dbReference>
<dbReference type="Pfam" id="PF00903">
    <property type="entry name" value="Glyoxalase"/>
    <property type="match status" value="1"/>
</dbReference>
<protein>
    <submittedName>
        <fullName evidence="3">VOC family protein</fullName>
    </submittedName>
</protein>
<feature type="signal peptide" evidence="1">
    <location>
        <begin position="1"/>
        <end position="30"/>
    </location>
</feature>
<organism evidence="3 4">
    <name type="scientific">Elongatibacter sediminis</name>
    <dbReference type="NCBI Taxonomy" id="3119006"/>
    <lineage>
        <taxon>Bacteria</taxon>
        <taxon>Pseudomonadati</taxon>
        <taxon>Pseudomonadota</taxon>
        <taxon>Gammaproteobacteria</taxon>
        <taxon>Chromatiales</taxon>
        <taxon>Wenzhouxiangellaceae</taxon>
        <taxon>Elongatibacter</taxon>
    </lineage>
</organism>
<dbReference type="InterPro" id="IPR037523">
    <property type="entry name" value="VOC_core"/>
</dbReference>
<dbReference type="Proteomes" id="UP001359886">
    <property type="component" value="Unassembled WGS sequence"/>
</dbReference>